<evidence type="ECO:0000313" key="17">
    <source>
        <dbReference type="Proteomes" id="UP001152797"/>
    </source>
</evidence>
<evidence type="ECO:0000256" key="8">
    <source>
        <dbReference type="ARBA" id="ARBA00023034"/>
    </source>
</evidence>
<dbReference type="OrthoDB" id="2011769at2759"/>
<comment type="subcellular location">
    <subcellularLocation>
        <location evidence="1">Golgi apparatus</location>
    </subcellularLocation>
</comment>
<dbReference type="Pfam" id="PF00025">
    <property type="entry name" value="Arf"/>
    <property type="match status" value="1"/>
</dbReference>
<evidence type="ECO:0000256" key="5">
    <source>
        <dbReference type="ARBA" id="ARBA00022741"/>
    </source>
</evidence>
<evidence type="ECO:0000256" key="9">
    <source>
        <dbReference type="ARBA" id="ARBA00023134"/>
    </source>
</evidence>
<dbReference type="GO" id="GO:0005525">
    <property type="term" value="F:GTP binding"/>
    <property type="evidence" value="ECO:0007669"/>
    <property type="project" value="UniProtKB-KW"/>
</dbReference>
<dbReference type="NCBIfam" id="TIGR00231">
    <property type="entry name" value="small_GTP"/>
    <property type="match status" value="1"/>
</dbReference>
<reference evidence="14" key="1">
    <citation type="submission" date="2022-10" db="EMBL/GenBank/DDBJ databases">
        <authorList>
            <person name="Chen Y."/>
            <person name="Dougan E. K."/>
            <person name="Chan C."/>
            <person name="Rhodes N."/>
            <person name="Thang M."/>
        </authorList>
    </citation>
    <scope>NUCLEOTIDE SEQUENCE</scope>
</reference>
<keyword evidence="10" id="KW-0449">Lipoprotein</keyword>
<feature type="compositionally biased region" description="Basic and acidic residues" evidence="13">
    <location>
        <begin position="127"/>
        <end position="144"/>
    </location>
</feature>
<dbReference type="PANTHER" id="PTHR11711">
    <property type="entry name" value="ADP RIBOSYLATION FACTOR-RELATED"/>
    <property type="match status" value="1"/>
</dbReference>
<feature type="compositionally biased region" description="Basic and acidic residues" evidence="13">
    <location>
        <begin position="151"/>
        <end position="160"/>
    </location>
</feature>
<dbReference type="EMBL" id="CAMXCT010002436">
    <property type="protein sequence ID" value="CAI3998153.1"/>
    <property type="molecule type" value="Genomic_DNA"/>
</dbReference>
<dbReference type="GO" id="GO:0003924">
    <property type="term" value="F:GTPase activity"/>
    <property type="evidence" value="ECO:0007669"/>
    <property type="project" value="InterPro"/>
</dbReference>
<dbReference type="EMBL" id="CAMXCT020002436">
    <property type="protein sequence ID" value="CAL1151528.1"/>
    <property type="molecule type" value="Genomic_DNA"/>
</dbReference>
<dbReference type="PROSITE" id="PS51417">
    <property type="entry name" value="ARF"/>
    <property type="match status" value="1"/>
</dbReference>
<evidence type="ECO:0000256" key="1">
    <source>
        <dbReference type="ARBA" id="ARBA00004555"/>
    </source>
</evidence>
<proteinExistence type="inferred from homology"/>
<feature type="compositionally biased region" description="Low complexity" evidence="13">
    <location>
        <begin position="835"/>
        <end position="852"/>
    </location>
</feature>
<dbReference type="GO" id="GO:0046872">
    <property type="term" value="F:metal ion binding"/>
    <property type="evidence" value="ECO:0007669"/>
    <property type="project" value="UniProtKB-KW"/>
</dbReference>
<dbReference type="GO" id="GO:0005794">
    <property type="term" value="C:Golgi apparatus"/>
    <property type="evidence" value="ECO:0007669"/>
    <property type="project" value="UniProtKB-SubCell"/>
</dbReference>
<evidence type="ECO:0000256" key="2">
    <source>
        <dbReference type="ARBA" id="ARBA00010290"/>
    </source>
</evidence>
<dbReference type="GO" id="GO:0016192">
    <property type="term" value="P:vesicle-mediated transport"/>
    <property type="evidence" value="ECO:0007669"/>
    <property type="project" value="UniProtKB-KW"/>
</dbReference>
<feature type="region of interest" description="Disordered" evidence="13">
    <location>
        <begin position="50"/>
        <end position="334"/>
    </location>
</feature>
<feature type="binding site" evidence="11">
    <location>
        <begin position="1037"/>
        <end position="1040"/>
    </location>
    <ligand>
        <name>GTP</name>
        <dbReference type="ChEBI" id="CHEBI:37565"/>
    </ligand>
</feature>
<keyword evidence="8" id="KW-0333">Golgi apparatus</keyword>
<evidence type="ECO:0000256" key="12">
    <source>
        <dbReference type="PIRSR" id="PIRSR606689-2"/>
    </source>
</evidence>
<feature type="binding site" evidence="11">
    <location>
        <begin position="935"/>
        <end position="942"/>
    </location>
    <ligand>
        <name>GTP</name>
        <dbReference type="ChEBI" id="CHEBI:37565"/>
    </ligand>
</feature>
<evidence type="ECO:0000313" key="14">
    <source>
        <dbReference type="EMBL" id="CAI3998153.1"/>
    </source>
</evidence>
<dbReference type="InterPro" id="IPR045872">
    <property type="entry name" value="Arf1-5-like"/>
</dbReference>
<accession>A0A9P1CWD0</accession>
<evidence type="ECO:0000313" key="16">
    <source>
        <dbReference type="EMBL" id="CAL4785465.1"/>
    </source>
</evidence>
<dbReference type="PRINTS" id="PR00328">
    <property type="entry name" value="SAR1GTPBP"/>
</dbReference>
<evidence type="ECO:0000313" key="15">
    <source>
        <dbReference type="EMBL" id="CAL1151528.1"/>
    </source>
</evidence>
<dbReference type="SUPFAM" id="SSF52540">
    <property type="entry name" value="P-loop containing nucleoside triphosphate hydrolases"/>
    <property type="match status" value="1"/>
</dbReference>
<dbReference type="InterPro" id="IPR006689">
    <property type="entry name" value="Small_GTPase_ARF/SAR"/>
</dbReference>
<dbReference type="SMART" id="SM00175">
    <property type="entry name" value="RAB"/>
    <property type="match status" value="1"/>
</dbReference>
<evidence type="ECO:0000256" key="4">
    <source>
        <dbReference type="ARBA" id="ARBA00022707"/>
    </source>
</evidence>
<dbReference type="SMART" id="SM00177">
    <property type="entry name" value="ARF"/>
    <property type="match status" value="1"/>
</dbReference>
<gene>
    <name evidence="14" type="ORF">C1SCF055_LOCUS24474</name>
</gene>
<feature type="compositionally biased region" description="Low complexity" evidence="13">
    <location>
        <begin position="58"/>
        <end position="74"/>
    </location>
</feature>
<feature type="region of interest" description="Disordered" evidence="13">
    <location>
        <begin position="826"/>
        <end position="863"/>
    </location>
</feature>
<dbReference type="CDD" id="cd04150">
    <property type="entry name" value="Arf1_5_like"/>
    <property type="match status" value="1"/>
</dbReference>
<feature type="compositionally biased region" description="Low complexity" evidence="13">
    <location>
        <begin position="263"/>
        <end position="277"/>
    </location>
</feature>
<keyword evidence="9 11" id="KW-0342">GTP-binding</keyword>
<dbReference type="InterPro" id="IPR024156">
    <property type="entry name" value="Small_GTPase_ARF"/>
</dbReference>
<feature type="compositionally biased region" description="Low complexity" evidence="13">
    <location>
        <begin position="302"/>
        <end position="321"/>
    </location>
</feature>
<feature type="binding site" evidence="11">
    <location>
        <position position="981"/>
    </location>
    <ligand>
        <name>GTP</name>
        <dbReference type="ChEBI" id="CHEBI:37565"/>
    </ligand>
</feature>
<dbReference type="AlphaFoldDB" id="A0A9P1CWD0"/>
<comment type="caution">
    <text evidence="14">The sequence shown here is derived from an EMBL/GenBank/DDBJ whole genome shotgun (WGS) entry which is preliminary data.</text>
</comment>
<name>A0A9P1CWD0_9DINO</name>
<keyword evidence="12" id="KW-0460">Magnesium</keyword>
<protein>
    <submittedName>
        <fullName evidence="16">ADP-ribosylation factor</fullName>
    </submittedName>
</protein>
<dbReference type="EMBL" id="CAMXCT030002436">
    <property type="protein sequence ID" value="CAL4785465.1"/>
    <property type="molecule type" value="Genomic_DNA"/>
</dbReference>
<keyword evidence="7" id="KW-0653">Protein transport</keyword>
<keyword evidence="4" id="KW-0519">Myristate</keyword>
<feature type="compositionally biased region" description="Basic and acidic residues" evidence="13">
    <location>
        <begin position="215"/>
        <end position="232"/>
    </location>
</feature>
<feature type="binding site" evidence="12">
    <location>
        <position position="959"/>
    </location>
    <ligand>
        <name>Mg(2+)</name>
        <dbReference type="ChEBI" id="CHEBI:18420"/>
    </ligand>
</feature>
<evidence type="ECO:0000256" key="11">
    <source>
        <dbReference type="PIRSR" id="PIRSR606689-1"/>
    </source>
</evidence>
<dbReference type="Gene3D" id="3.40.50.300">
    <property type="entry name" value="P-loop containing nucleotide triphosphate hydrolases"/>
    <property type="match status" value="1"/>
</dbReference>
<evidence type="ECO:0000256" key="13">
    <source>
        <dbReference type="SAM" id="MobiDB-lite"/>
    </source>
</evidence>
<dbReference type="InterPro" id="IPR005225">
    <property type="entry name" value="Small_GTP-bd"/>
</dbReference>
<feature type="region of interest" description="Disordered" evidence="13">
    <location>
        <begin position="423"/>
        <end position="445"/>
    </location>
</feature>
<keyword evidence="6" id="KW-0931">ER-Golgi transport</keyword>
<dbReference type="InterPro" id="IPR027417">
    <property type="entry name" value="P-loop_NTPase"/>
</dbReference>
<feature type="binding site" evidence="12">
    <location>
        <position position="942"/>
    </location>
    <ligand>
        <name>Mg(2+)</name>
        <dbReference type="ChEBI" id="CHEBI:18420"/>
    </ligand>
</feature>
<keyword evidence="17" id="KW-1185">Reference proteome</keyword>
<comment type="similarity">
    <text evidence="2">Belongs to the small GTPase superfamily. Arf family.</text>
</comment>
<keyword evidence="5 11" id="KW-0547">Nucleotide-binding</keyword>
<feature type="compositionally biased region" description="Low complexity" evidence="13">
    <location>
        <begin position="97"/>
        <end position="124"/>
    </location>
</feature>
<dbReference type="SMART" id="SM00178">
    <property type="entry name" value="SAR"/>
    <property type="match status" value="1"/>
</dbReference>
<sequence>MNFRPEMRKVTHVLPREGTGKAAGPAYAPMGVPPMVPPKAHPMRPGCAGFTPAAHPVSHATHPTHASHASSSTTRIPGATAGFKHDPRGRRTSGTEVPKVPAAPGAPVAPAASEQSAEQPAASPRQGSKEMPKPRATPETKASDRQVVTRKKWEAVRERALTLLAAPAASPRNTREDGPKRRRQGRGSERPKGGGTDAEAVRDRALTLLASSNSDRIKERTKTFIQKHHVDISLEPDELPGIPTDDCDTKPAEPDPQDDLDATLDAPAAPAAAAAPEAPEPMPSIERESDLPEASPEGATFSEKPPVSKKTSSPGKSSAPSPFAPPPGTPFETRDPVEETQLAQLSAGIFWILGCFFQCLFFSLRFCVCCAKSSALNAEPKRRFGDEVPEEAAVHAETTEAVRPVLDHFASHVPAALAMATQPDTAETGGHSAAARSSVPAAARDTAETGEQTLSVLLSSAGATLRADLELQLIGRAAKGRHRPGAHGSQHSEQIFVLHADIFKKLQRSTSSRGFTVIGPVHRICSSGGAIECSSWIHQCAVAGSDIEPPVTVLHLCNRASPDQQGMDAVRSPLLQWVDNTWPGPWLPQDYLDTGSQLRAYGGRELGVIKITRQLPKAHLTISVTIEDCVLCLCFAKLEPLKETFQCPQCGGVRNCRSRQSKLRRFRRCSVRDEFHEWPSKRTLCVVAAVFLGRVDCKRRCRLLLRAKVAEWSPIGFWSSPTDTEKRNFVSVAAMGPTVPLPVAAVSGAGVPLRHAPPRGRGGRRGKAKNNEFYDELEKLEDFFRQEAVFIGEAGMDCDVVVRVHQLDGVRPALIEGLVSPAKKEASFAATTPPSSQELSSSFVTSSSRSSSPELGRDPGSYRLTEGRCEALSIPWPLDLEDEAKTTDVEVSCSLPHCLTALFGPLAACGTMGMLFSKIWTRMIGSKEMRILMLGLDAAGKTTILYRLKLAEVVTTIPTVGFNVETVEYKNIKFNVWDVGGQDKIRRLWRHYFHGTDGLIYVVDSSDRDRIQDAKEELDKMLQEQEMENAVLLVLANKQDLPNAMTAAEVMEKLELQKLRHRKWFIQSTVAPTGDGLYEGLDWLSRSLCSRE</sequence>
<keyword evidence="3" id="KW-0813">Transport</keyword>
<feature type="compositionally biased region" description="Low complexity" evidence="13">
    <location>
        <begin position="432"/>
        <end position="444"/>
    </location>
</feature>
<organism evidence="14">
    <name type="scientific">Cladocopium goreaui</name>
    <dbReference type="NCBI Taxonomy" id="2562237"/>
    <lineage>
        <taxon>Eukaryota</taxon>
        <taxon>Sar</taxon>
        <taxon>Alveolata</taxon>
        <taxon>Dinophyceae</taxon>
        <taxon>Suessiales</taxon>
        <taxon>Symbiodiniaceae</taxon>
        <taxon>Cladocopium</taxon>
    </lineage>
</organism>
<evidence type="ECO:0000256" key="3">
    <source>
        <dbReference type="ARBA" id="ARBA00022448"/>
    </source>
</evidence>
<evidence type="ECO:0000256" key="7">
    <source>
        <dbReference type="ARBA" id="ARBA00022927"/>
    </source>
</evidence>
<dbReference type="PROSITE" id="PS51419">
    <property type="entry name" value="RAB"/>
    <property type="match status" value="1"/>
</dbReference>
<evidence type="ECO:0000256" key="6">
    <source>
        <dbReference type="ARBA" id="ARBA00022892"/>
    </source>
</evidence>
<reference evidence="15" key="2">
    <citation type="submission" date="2024-04" db="EMBL/GenBank/DDBJ databases">
        <authorList>
            <person name="Chen Y."/>
            <person name="Shah S."/>
            <person name="Dougan E. K."/>
            <person name="Thang M."/>
            <person name="Chan C."/>
        </authorList>
    </citation>
    <scope>NUCLEOTIDE SEQUENCE [LARGE SCALE GENOMIC DNA]</scope>
</reference>
<dbReference type="GO" id="GO:0015031">
    <property type="term" value="P:protein transport"/>
    <property type="evidence" value="ECO:0007669"/>
    <property type="project" value="UniProtKB-KW"/>
</dbReference>
<keyword evidence="12" id="KW-0479">Metal-binding</keyword>
<dbReference type="FunFam" id="3.40.50.300:FF:003500">
    <property type="entry name" value="ADP-ribosylation factor 1"/>
    <property type="match status" value="1"/>
</dbReference>
<dbReference type="Proteomes" id="UP001152797">
    <property type="component" value="Unassembled WGS sequence"/>
</dbReference>
<evidence type="ECO:0000256" key="10">
    <source>
        <dbReference type="ARBA" id="ARBA00023288"/>
    </source>
</evidence>